<organism evidence="2">
    <name type="scientific">Fusarium oxysporum f. sp. conglutinans race 2 54008</name>
    <dbReference type="NCBI Taxonomy" id="1089457"/>
    <lineage>
        <taxon>Eukaryota</taxon>
        <taxon>Fungi</taxon>
        <taxon>Dikarya</taxon>
        <taxon>Ascomycota</taxon>
        <taxon>Pezizomycotina</taxon>
        <taxon>Sordariomycetes</taxon>
        <taxon>Hypocreomycetidae</taxon>
        <taxon>Hypocreales</taxon>
        <taxon>Nectriaceae</taxon>
        <taxon>Fusarium</taxon>
        <taxon>Fusarium oxysporum species complex</taxon>
    </lineage>
</organism>
<protein>
    <submittedName>
        <fullName evidence="2">Uncharacterized protein</fullName>
    </submittedName>
</protein>
<feature type="region of interest" description="Disordered" evidence="1">
    <location>
        <begin position="1"/>
        <end position="59"/>
    </location>
</feature>
<evidence type="ECO:0000313" key="2">
    <source>
        <dbReference type="EMBL" id="EXL66967.1"/>
    </source>
</evidence>
<dbReference type="EMBL" id="KK033392">
    <property type="protein sequence ID" value="EXL66967.1"/>
    <property type="molecule type" value="Genomic_DNA"/>
</dbReference>
<reference evidence="2" key="2">
    <citation type="submission" date="2014-03" db="EMBL/GenBank/DDBJ databases">
        <title>The Genome Annotation of Fusarium oxysporum PHW808.</title>
        <authorList>
            <consortium name="The Broad Institute Genomics Platform"/>
            <person name="Ma L.-J."/>
            <person name="Corby-Kistler H."/>
            <person name="Broz K."/>
            <person name="Gale L.R."/>
            <person name="Jonkers W."/>
            <person name="O'Donnell K."/>
            <person name="Ploetz R."/>
            <person name="Steinberg C."/>
            <person name="Schwartz D.C."/>
            <person name="VanEtten H."/>
            <person name="Zhou S."/>
            <person name="Young S.K."/>
            <person name="Zeng Q."/>
            <person name="Gargeya S."/>
            <person name="Fitzgerald M."/>
            <person name="Abouelleil A."/>
            <person name="Alvarado L."/>
            <person name="Chapman S.B."/>
            <person name="Gainer-Dewar J."/>
            <person name="Goldberg J."/>
            <person name="Griggs A."/>
            <person name="Gujja S."/>
            <person name="Hansen M."/>
            <person name="Howarth C."/>
            <person name="Imamovic A."/>
            <person name="Ireland A."/>
            <person name="Larimer J."/>
            <person name="McCowan C."/>
            <person name="Murphy C."/>
            <person name="Pearson M."/>
            <person name="Poon T.W."/>
            <person name="Priest M."/>
            <person name="Roberts A."/>
            <person name="Saif S."/>
            <person name="Shea T."/>
            <person name="Sykes S."/>
            <person name="Wortman J."/>
            <person name="Nusbaum C."/>
            <person name="Birren B."/>
        </authorList>
    </citation>
    <scope>NUCLEOTIDE SEQUENCE</scope>
    <source>
        <strain evidence="2">54008</strain>
    </source>
</reference>
<accession>X0GTN1</accession>
<reference evidence="2" key="1">
    <citation type="submission" date="2011-11" db="EMBL/GenBank/DDBJ databases">
        <title>The Genome Sequence of Fusarium oxysporum PHW808.</title>
        <authorList>
            <consortium name="The Broad Institute Genome Sequencing Platform"/>
            <person name="Ma L.-J."/>
            <person name="Gale L.R."/>
            <person name="Schwartz D.C."/>
            <person name="Zhou S."/>
            <person name="Corby-Kistler H."/>
            <person name="Young S.K."/>
            <person name="Zeng Q."/>
            <person name="Gargeya S."/>
            <person name="Fitzgerald M."/>
            <person name="Haas B."/>
            <person name="Abouelleil A."/>
            <person name="Alvarado L."/>
            <person name="Arachchi H.M."/>
            <person name="Berlin A."/>
            <person name="Brown A."/>
            <person name="Chapman S.B."/>
            <person name="Chen Z."/>
            <person name="Dunbar C."/>
            <person name="Freedman E."/>
            <person name="Gearin G."/>
            <person name="Goldberg J."/>
            <person name="Griggs A."/>
            <person name="Gujja S."/>
            <person name="Heiman D."/>
            <person name="Howarth C."/>
            <person name="Larson L."/>
            <person name="Lui A."/>
            <person name="MacDonald P.J.P."/>
            <person name="Montmayeur A."/>
            <person name="Murphy C."/>
            <person name="Neiman D."/>
            <person name="Pearson M."/>
            <person name="Priest M."/>
            <person name="Roberts A."/>
            <person name="Saif S."/>
            <person name="Shea T."/>
            <person name="Shenoy N."/>
            <person name="Sisk P."/>
            <person name="Stolte C."/>
            <person name="Sykes S."/>
            <person name="Wortman J."/>
            <person name="Nusbaum C."/>
            <person name="Birren B."/>
        </authorList>
    </citation>
    <scope>NUCLEOTIDE SEQUENCE [LARGE SCALE GENOMIC DNA]</scope>
    <source>
        <strain evidence="2">54008</strain>
    </source>
</reference>
<evidence type="ECO:0000256" key="1">
    <source>
        <dbReference type="SAM" id="MobiDB-lite"/>
    </source>
</evidence>
<proteinExistence type="predicted"/>
<dbReference type="AlphaFoldDB" id="X0GTN1"/>
<feature type="compositionally biased region" description="Polar residues" evidence="1">
    <location>
        <begin position="26"/>
        <end position="59"/>
    </location>
</feature>
<gene>
    <name evidence="2" type="ORF">FOPG_16880</name>
</gene>
<name>X0GTN1_FUSOX</name>
<dbReference type="HOGENOM" id="CLU_2960878_0_0_1"/>
<dbReference type="Proteomes" id="UP000030676">
    <property type="component" value="Unassembled WGS sequence"/>
</dbReference>
<sequence length="59" mass="6252">MTQLQLMMAPDNVSLPSRKRTKRQYTRSSAGDGQLGSEPQQPTTEGSGSSAPSTRTGLA</sequence>